<evidence type="ECO:0000256" key="1">
    <source>
        <dbReference type="SAM" id="MobiDB-lite"/>
    </source>
</evidence>
<sequence>MVRTIACIAIAATVFYFAGRCEKKRQQKGKQEVKEDVEKATATATTTNSVTSKSIAESPEPTTQSEMNKSEEKQPNTDPINVNSEGVRRRKPPNPEFKPIYKLPEKEKPKNWSFYALLFICVALIGVCVLDYFVLGKNLEKVGSALKSKLTSANHRPEIREEMDKRGMRRPPDLEETKKKIEEMRKSYSMPYMGAGPQPEVKVYRPNKNENGDPLSSVRSVPHAPRSPNKIFSQMEMDKFCFTSAIGRQGSLSSPPKPVVQPLQPLQSLDQLFNNIWSNDHSSAQMPVNDKYHWHRDGAAVKSPSADAAIQLNRLMQPKQEEVKTGKITVTELFGSVRQASHLPAQGSVSPSMSRLFNRTGHFTFTPSSYAPRQRHPLPIGFPLAEFEHIHARQLIPAEAVSDSVSIRENGSYSREEIIRIGIKVDGSKKDYLDKEIHKTLNELNVVRGSEKRKHLEVKQTVKRQSGGADAKETKAVDKSGKANSKKSEAPKPKPKLINDPALVRIGPVSNEKRKIHQQPTKGLKKFLENLGMKITKAAEEKGGDKENKPEDPAELKKGPLDVNELLGVKA</sequence>
<keyword evidence="2" id="KW-1133">Transmembrane helix</keyword>
<evidence type="ECO:0000256" key="2">
    <source>
        <dbReference type="SAM" id="Phobius"/>
    </source>
</evidence>
<dbReference type="AlphaFoldDB" id="A0A2A2KXV0"/>
<feature type="compositionally biased region" description="Basic and acidic residues" evidence="1">
    <location>
        <begin position="29"/>
        <end position="39"/>
    </location>
</feature>
<name>A0A2A2KXV0_9BILA</name>
<feature type="compositionally biased region" description="Polar residues" evidence="1">
    <location>
        <begin position="48"/>
        <end position="67"/>
    </location>
</feature>
<dbReference type="Proteomes" id="UP000218231">
    <property type="component" value="Unassembled WGS sequence"/>
</dbReference>
<dbReference type="EMBL" id="LIAE01007542">
    <property type="protein sequence ID" value="PAV78659.1"/>
    <property type="molecule type" value="Genomic_DNA"/>
</dbReference>
<evidence type="ECO:0000313" key="3">
    <source>
        <dbReference type="EMBL" id="PAV78659.1"/>
    </source>
</evidence>
<feature type="transmembrane region" description="Helical" evidence="2">
    <location>
        <begin position="112"/>
        <end position="135"/>
    </location>
</feature>
<feature type="compositionally biased region" description="Basic and acidic residues" evidence="1">
    <location>
        <begin position="537"/>
        <end position="560"/>
    </location>
</feature>
<feature type="region of interest" description="Disordered" evidence="1">
    <location>
        <begin position="27"/>
        <end position="102"/>
    </location>
</feature>
<evidence type="ECO:0000313" key="4">
    <source>
        <dbReference type="Proteomes" id="UP000218231"/>
    </source>
</evidence>
<reference evidence="3 4" key="1">
    <citation type="journal article" date="2017" name="Curr. Biol.">
        <title>Genome architecture and evolution of a unichromosomal asexual nematode.</title>
        <authorList>
            <person name="Fradin H."/>
            <person name="Zegar C."/>
            <person name="Gutwein M."/>
            <person name="Lucas J."/>
            <person name="Kovtun M."/>
            <person name="Corcoran D."/>
            <person name="Baugh L.R."/>
            <person name="Kiontke K."/>
            <person name="Gunsalus K."/>
            <person name="Fitch D.H."/>
            <person name="Piano F."/>
        </authorList>
    </citation>
    <scope>NUCLEOTIDE SEQUENCE [LARGE SCALE GENOMIC DNA]</scope>
    <source>
        <strain evidence="3">PF1309</strain>
    </source>
</reference>
<accession>A0A2A2KXV0</accession>
<feature type="region of interest" description="Disordered" evidence="1">
    <location>
        <begin position="536"/>
        <end position="571"/>
    </location>
</feature>
<comment type="caution">
    <text evidence="3">The sequence shown here is derived from an EMBL/GenBank/DDBJ whole genome shotgun (WGS) entry which is preliminary data.</text>
</comment>
<feature type="region of interest" description="Disordered" evidence="1">
    <location>
        <begin position="208"/>
        <end position="228"/>
    </location>
</feature>
<proteinExistence type="predicted"/>
<feature type="region of interest" description="Disordered" evidence="1">
    <location>
        <begin position="452"/>
        <end position="499"/>
    </location>
</feature>
<gene>
    <name evidence="3" type="ORF">WR25_15466</name>
</gene>
<keyword evidence="2" id="KW-0812">Transmembrane</keyword>
<organism evidence="3 4">
    <name type="scientific">Diploscapter pachys</name>
    <dbReference type="NCBI Taxonomy" id="2018661"/>
    <lineage>
        <taxon>Eukaryota</taxon>
        <taxon>Metazoa</taxon>
        <taxon>Ecdysozoa</taxon>
        <taxon>Nematoda</taxon>
        <taxon>Chromadorea</taxon>
        <taxon>Rhabditida</taxon>
        <taxon>Rhabditina</taxon>
        <taxon>Rhabditomorpha</taxon>
        <taxon>Rhabditoidea</taxon>
        <taxon>Rhabditidae</taxon>
        <taxon>Diploscapter</taxon>
    </lineage>
</organism>
<protein>
    <submittedName>
        <fullName evidence="3">Uncharacterized protein</fullName>
    </submittedName>
</protein>
<feature type="compositionally biased region" description="Basic and acidic residues" evidence="1">
    <location>
        <begin position="470"/>
        <end position="492"/>
    </location>
</feature>
<keyword evidence="2" id="KW-0472">Membrane</keyword>
<keyword evidence="4" id="KW-1185">Reference proteome</keyword>